<dbReference type="InterPro" id="IPR009061">
    <property type="entry name" value="DNA-bd_dom_put_sf"/>
</dbReference>
<organism evidence="3 4">
    <name type="scientific">Paenibacillus pectinilyticus</name>
    <dbReference type="NCBI Taxonomy" id="512399"/>
    <lineage>
        <taxon>Bacteria</taxon>
        <taxon>Bacillati</taxon>
        <taxon>Bacillota</taxon>
        <taxon>Bacilli</taxon>
        <taxon>Bacillales</taxon>
        <taxon>Paenibacillaceae</taxon>
        <taxon>Paenibacillus</taxon>
    </lineage>
</organism>
<dbReference type="InterPro" id="IPR000551">
    <property type="entry name" value="MerR-type_HTH_dom"/>
</dbReference>
<dbReference type="Gene3D" id="1.10.1660.10">
    <property type="match status" value="1"/>
</dbReference>
<evidence type="ECO:0000313" key="4">
    <source>
        <dbReference type="Proteomes" id="UP000093309"/>
    </source>
</evidence>
<sequence length="135" mass="15451">MEDITARLGITARTLHYYEEIGLLGPVTRTVGGHRLFDEPMVERIGHILRLKQQLGVSLQGVGDILQAEEKLGRIRATFYEEGHSDEEKDVLLEEASDLLRTLISQIDDKIVNLQAIRQGFEERLEKANRLRERT</sequence>
<gene>
    <name evidence="3" type="ORF">A8709_27255</name>
</gene>
<keyword evidence="4" id="KW-1185">Reference proteome</keyword>
<dbReference type="PANTHER" id="PTHR30204:SF90">
    <property type="entry name" value="HTH-TYPE TRANSCRIPTIONAL ACTIVATOR MTA"/>
    <property type="match status" value="1"/>
</dbReference>
<accession>A0A1C1A204</accession>
<evidence type="ECO:0000259" key="2">
    <source>
        <dbReference type="PROSITE" id="PS50937"/>
    </source>
</evidence>
<name>A0A1C1A204_9BACL</name>
<feature type="domain" description="HTH merR-type" evidence="2">
    <location>
        <begin position="1"/>
        <end position="68"/>
    </location>
</feature>
<dbReference type="PANTHER" id="PTHR30204">
    <property type="entry name" value="REDOX-CYCLING DRUG-SENSING TRANSCRIPTIONAL ACTIVATOR SOXR"/>
    <property type="match status" value="1"/>
</dbReference>
<dbReference type="EMBL" id="LYPC01000020">
    <property type="protein sequence ID" value="OCT14544.1"/>
    <property type="molecule type" value="Genomic_DNA"/>
</dbReference>
<proteinExistence type="predicted"/>
<dbReference type="SMART" id="SM00422">
    <property type="entry name" value="HTH_MERR"/>
    <property type="match status" value="1"/>
</dbReference>
<dbReference type="InterPro" id="IPR047057">
    <property type="entry name" value="MerR_fam"/>
</dbReference>
<evidence type="ECO:0000313" key="3">
    <source>
        <dbReference type="EMBL" id="OCT14544.1"/>
    </source>
</evidence>
<reference evidence="4" key="1">
    <citation type="submission" date="2016-05" db="EMBL/GenBank/DDBJ databases">
        <title>Paenibacillus oryzae. sp. nov., isolated from the rice root.</title>
        <authorList>
            <person name="Zhang J."/>
            <person name="Zhang X."/>
        </authorList>
    </citation>
    <scope>NUCLEOTIDE SEQUENCE [LARGE SCALE GENOMIC DNA]</scope>
    <source>
        <strain evidence="4">KCTC13222</strain>
    </source>
</reference>
<protein>
    <recommendedName>
        <fullName evidence="2">HTH merR-type domain-containing protein</fullName>
    </recommendedName>
</protein>
<dbReference type="PROSITE" id="PS50937">
    <property type="entry name" value="HTH_MERR_2"/>
    <property type="match status" value="1"/>
</dbReference>
<dbReference type="OrthoDB" id="9814833at2"/>
<dbReference type="Proteomes" id="UP000093309">
    <property type="component" value="Unassembled WGS sequence"/>
</dbReference>
<keyword evidence="1" id="KW-0238">DNA-binding</keyword>
<evidence type="ECO:0000256" key="1">
    <source>
        <dbReference type="ARBA" id="ARBA00023125"/>
    </source>
</evidence>
<comment type="caution">
    <text evidence="3">The sequence shown here is derived from an EMBL/GenBank/DDBJ whole genome shotgun (WGS) entry which is preliminary data.</text>
</comment>
<dbReference type="STRING" id="512399.A8709_27255"/>
<dbReference type="RefSeq" id="WP_065853392.1">
    <property type="nucleotide sequence ID" value="NZ_LYPC01000020.1"/>
</dbReference>
<dbReference type="Pfam" id="PF13411">
    <property type="entry name" value="MerR_1"/>
    <property type="match status" value="1"/>
</dbReference>
<dbReference type="GO" id="GO:0003677">
    <property type="term" value="F:DNA binding"/>
    <property type="evidence" value="ECO:0007669"/>
    <property type="project" value="UniProtKB-KW"/>
</dbReference>
<dbReference type="GO" id="GO:0003700">
    <property type="term" value="F:DNA-binding transcription factor activity"/>
    <property type="evidence" value="ECO:0007669"/>
    <property type="project" value="InterPro"/>
</dbReference>
<dbReference type="SUPFAM" id="SSF46955">
    <property type="entry name" value="Putative DNA-binding domain"/>
    <property type="match status" value="1"/>
</dbReference>
<dbReference type="AlphaFoldDB" id="A0A1C1A204"/>